<organism evidence="8">
    <name type="scientific">marine metagenome</name>
    <dbReference type="NCBI Taxonomy" id="408172"/>
    <lineage>
        <taxon>unclassified sequences</taxon>
        <taxon>metagenomes</taxon>
        <taxon>ecological metagenomes</taxon>
    </lineage>
</organism>
<name>A0A381RPF5_9ZZZZ</name>
<sequence length="457" mass="48432">MLALLAHVVTLVLALATLVRVLAEGSWSYHLGGWMPPWGIEYVVDPLSAGMAVLISGMALLTMVYAAGCLDKRNSRHPGLSEALFLLLTAGLVGIVMTGDMFNLYVFLEISSIAAYALLTSEEGPSLVATFRYLLVGTIAASLYLLGTGYLYALTGTLNMADLGVRLSETGDSMAVVAGISLVVIGLAVKAAVFPLHGWLPDTYTYAPVAVVGFIGAVMTKVSAYALFRILFFVLDAQAVSGVAVTWLGWMAVVAIVAGSWMALAQTDVRRMLAYSSVGQMGFIVIGFSLGNVPAMVGGLFHLLNHAVMKGCLFLVAGGVRWRTGATTVQAYAGMGRRLPLTMAAFFVAALSMIGLPPTGGFFSKWYLLVGAVEAQAWVVIAAVIVSSALSAIYFFRVIEKAFFHASDEINSVAERTELPGVMLGPVLILAMVVLLLGLLNEPIVTHFVMHALPPNV</sequence>
<feature type="transmembrane region" description="Helical" evidence="6">
    <location>
        <begin position="131"/>
        <end position="153"/>
    </location>
</feature>
<dbReference type="GO" id="GO:0005886">
    <property type="term" value="C:plasma membrane"/>
    <property type="evidence" value="ECO:0007669"/>
    <property type="project" value="UniProtKB-SubCell"/>
</dbReference>
<evidence type="ECO:0000256" key="5">
    <source>
        <dbReference type="ARBA" id="ARBA00023136"/>
    </source>
</evidence>
<proteinExistence type="predicted"/>
<dbReference type="PANTHER" id="PTHR42703">
    <property type="entry name" value="NADH DEHYDROGENASE"/>
    <property type="match status" value="1"/>
</dbReference>
<protein>
    <recommendedName>
        <fullName evidence="7">NADH:quinone oxidoreductase/Mrp antiporter transmembrane domain-containing protein</fullName>
    </recommendedName>
</protein>
<dbReference type="AlphaFoldDB" id="A0A381RPF5"/>
<gene>
    <name evidence="8" type="ORF">METZ01_LOCUS46626</name>
</gene>
<keyword evidence="3 6" id="KW-0812">Transmembrane</keyword>
<evidence type="ECO:0000256" key="4">
    <source>
        <dbReference type="ARBA" id="ARBA00022989"/>
    </source>
</evidence>
<dbReference type="EMBL" id="UINC01002175">
    <property type="protein sequence ID" value="SUZ93772.1"/>
    <property type="molecule type" value="Genomic_DNA"/>
</dbReference>
<evidence type="ECO:0000313" key="8">
    <source>
        <dbReference type="EMBL" id="SUZ93772.1"/>
    </source>
</evidence>
<feature type="transmembrane region" description="Helical" evidence="6">
    <location>
        <begin position="47"/>
        <end position="67"/>
    </location>
</feature>
<evidence type="ECO:0000259" key="7">
    <source>
        <dbReference type="Pfam" id="PF00361"/>
    </source>
</evidence>
<dbReference type="PANTHER" id="PTHR42703:SF1">
    <property type="entry name" value="NA(+)_H(+) ANTIPORTER SUBUNIT D1"/>
    <property type="match status" value="1"/>
</dbReference>
<feature type="domain" description="NADH:quinone oxidoreductase/Mrp antiporter transmembrane" evidence="7">
    <location>
        <begin position="99"/>
        <end position="391"/>
    </location>
</feature>
<dbReference type="InterPro" id="IPR050586">
    <property type="entry name" value="CPA3_Na-H_Antiporter_D"/>
</dbReference>
<feature type="transmembrane region" description="Helical" evidence="6">
    <location>
        <begin position="377"/>
        <end position="399"/>
    </location>
</feature>
<feature type="transmembrane region" description="Helical" evidence="6">
    <location>
        <begin position="173"/>
        <end position="194"/>
    </location>
</feature>
<evidence type="ECO:0000256" key="6">
    <source>
        <dbReference type="SAM" id="Phobius"/>
    </source>
</evidence>
<keyword evidence="2" id="KW-1003">Cell membrane</keyword>
<keyword evidence="5 6" id="KW-0472">Membrane</keyword>
<feature type="transmembrane region" description="Helical" evidence="6">
    <location>
        <begin position="339"/>
        <end position="357"/>
    </location>
</feature>
<feature type="transmembrane region" description="Helical" evidence="6">
    <location>
        <begin position="419"/>
        <end position="440"/>
    </location>
</feature>
<feature type="transmembrane region" description="Helical" evidence="6">
    <location>
        <begin position="247"/>
        <end position="265"/>
    </location>
</feature>
<feature type="transmembrane region" description="Helical" evidence="6">
    <location>
        <begin position="206"/>
        <end position="235"/>
    </location>
</feature>
<evidence type="ECO:0000256" key="1">
    <source>
        <dbReference type="ARBA" id="ARBA00004651"/>
    </source>
</evidence>
<feature type="transmembrane region" description="Helical" evidence="6">
    <location>
        <begin position="79"/>
        <end position="96"/>
    </location>
</feature>
<dbReference type="Pfam" id="PF00361">
    <property type="entry name" value="Proton_antipo_M"/>
    <property type="match status" value="1"/>
</dbReference>
<comment type="subcellular location">
    <subcellularLocation>
        <location evidence="1">Cell membrane</location>
        <topology evidence="1">Multi-pass membrane protein</topology>
    </subcellularLocation>
</comment>
<keyword evidence="4 6" id="KW-1133">Transmembrane helix</keyword>
<dbReference type="PRINTS" id="PR01434">
    <property type="entry name" value="NADHDHGNASE5"/>
</dbReference>
<evidence type="ECO:0000256" key="3">
    <source>
        <dbReference type="ARBA" id="ARBA00022692"/>
    </source>
</evidence>
<reference evidence="8" key="1">
    <citation type="submission" date="2018-05" db="EMBL/GenBank/DDBJ databases">
        <authorList>
            <person name="Lanie J.A."/>
            <person name="Ng W.-L."/>
            <person name="Kazmierczak K.M."/>
            <person name="Andrzejewski T.M."/>
            <person name="Davidsen T.M."/>
            <person name="Wayne K.J."/>
            <person name="Tettelin H."/>
            <person name="Glass J.I."/>
            <person name="Rusch D."/>
            <person name="Podicherti R."/>
            <person name="Tsui H.-C.T."/>
            <person name="Winkler M.E."/>
        </authorList>
    </citation>
    <scope>NUCLEOTIDE SEQUENCE</scope>
</reference>
<evidence type="ECO:0000256" key="2">
    <source>
        <dbReference type="ARBA" id="ARBA00022475"/>
    </source>
</evidence>
<dbReference type="InterPro" id="IPR001750">
    <property type="entry name" value="ND/Mrp_TM"/>
</dbReference>
<accession>A0A381RPF5</accession>